<organism evidence="2 3">
    <name type="scientific">Salvia divinorum</name>
    <name type="common">Maria pastora</name>
    <name type="synonym">Diviner's sage</name>
    <dbReference type="NCBI Taxonomy" id="28513"/>
    <lineage>
        <taxon>Eukaryota</taxon>
        <taxon>Viridiplantae</taxon>
        <taxon>Streptophyta</taxon>
        <taxon>Embryophyta</taxon>
        <taxon>Tracheophyta</taxon>
        <taxon>Spermatophyta</taxon>
        <taxon>Magnoliopsida</taxon>
        <taxon>eudicotyledons</taxon>
        <taxon>Gunneridae</taxon>
        <taxon>Pentapetalae</taxon>
        <taxon>asterids</taxon>
        <taxon>lamiids</taxon>
        <taxon>Lamiales</taxon>
        <taxon>Lamiaceae</taxon>
        <taxon>Nepetoideae</taxon>
        <taxon>Mentheae</taxon>
        <taxon>Salviinae</taxon>
        <taxon>Salvia</taxon>
        <taxon>Salvia subgen. Calosphace</taxon>
    </lineage>
</organism>
<dbReference type="Proteomes" id="UP001567538">
    <property type="component" value="Unassembled WGS sequence"/>
</dbReference>
<comment type="caution">
    <text evidence="2">The sequence shown here is derived from an EMBL/GenBank/DDBJ whole genome shotgun (WGS) entry which is preliminary data.</text>
</comment>
<sequence length="337" mass="37533">MQRSILLSPLLSPAPISLSISPPTPSLARTQKPPRPAEMPRAASVGSTTPPSDDYPPQGVLELLDMGLSPDNIEADDTTDSFDWSEMDDDFHYFLPCMEDEHGRKIIQLRGENLHPSTDASDICDDAFKKIVDPIGFCHLSDEYMNIYWEEFKKKANTGSYDQDLYKKAFVKKCKGRYDKYIYNLKRRKKKPAYFTGVMWKAYTDAWKTLEAADGSSANCKLGQETAHGTHSNDSVSYAETTETMSKKNDGKRPANFDLSNMTRKRTKKKSLEICSMCTLMAAQIQDMARAGELQTQGIENPSAITSNHCGGGPLPSGHRMSSEDTGIETKPMSLSE</sequence>
<feature type="region of interest" description="Disordered" evidence="1">
    <location>
        <begin position="224"/>
        <end position="258"/>
    </location>
</feature>
<gene>
    <name evidence="2" type="ORF">AAHA92_16533</name>
</gene>
<evidence type="ECO:0000313" key="2">
    <source>
        <dbReference type="EMBL" id="KAL1548286.1"/>
    </source>
</evidence>
<accession>A0ABD1GVV9</accession>
<dbReference type="AlphaFoldDB" id="A0ABD1GVV9"/>
<feature type="region of interest" description="Disordered" evidence="1">
    <location>
        <begin position="302"/>
        <end position="337"/>
    </location>
</feature>
<reference evidence="2 3" key="1">
    <citation type="submission" date="2024-06" db="EMBL/GenBank/DDBJ databases">
        <title>A chromosome level genome sequence of Diviner's sage (Salvia divinorum).</title>
        <authorList>
            <person name="Ford S.A."/>
            <person name="Ro D.-K."/>
            <person name="Ness R.W."/>
            <person name="Phillips M.A."/>
        </authorList>
    </citation>
    <scope>NUCLEOTIDE SEQUENCE [LARGE SCALE GENOMIC DNA]</scope>
    <source>
        <strain evidence="2">SAF-2024a</strain>
        <tissue evidence="2">Leaf</tissue>
    </source>
</reference>
<feature type="compositionally biased region" description="Basic and acidic residues" evidence="1">
    <location>
        <begin position="245"/>
        <end position="255"/>
    </location>
</feature>
<dbReference type="EMBL" id="JBEAFC010000007">
    <property type="protein sequence ID" value="KAL1548286.1"/>
    <property type="molecule type" value="Genomic_DNA"/>
</dbReference>
<proteinExistence type="predicted"/>
<feature type="region of interest" description="Disordered" evidence="1">
    <location>
        <begin position="13"/>
        <end position="59"/>
    </location>
</feature>
<protein>
    <submittedName>
        <fullName evidence="2">Uncharacterized protein</fullName>
    </submittedName>
</protein>
<evidence type="ECO:0000256" key="1">
    <source>
        <dbReference type="SAM" id="MobiDB-lite"/>
    </source>
</evidence>
<keyword evidence="3" id="KW-1185">Reference proteome</keyword>
<evidence type="ECO:0000313" key="3">
    <source>
        <dbReference type="Proteomes" id="UP001567538"/>
    </source>
</evidence>
<feature type="compositionally biased region" description="Polar residues" evidence="1">
    <location>
        <begin position="227"/>
        <end position="244"/>
    </location>
</feature>
<name>A0ABD1GVV9_SALDI</name>